<gene>
    <name evidence="1" type="ORF">G314FT_17380</name>
</gene>
<dbReference type="EMBL" id="CP102451">
    <property type="protein sequence ID" value="UUV99577.1"/>
    <property type="molecule type" value="Genomic_DNA"/>
</dbReference>
<sequence length="115" mass="13235">MSKKKKKGVNVVGKKKRKSNDITGTIELMIREFGNQVEALTKGYYQMPQTDLKQQVKKLEQDTIRTKEKLSFYHMSLAALIYKERFDRQIIIEGVQVDDKGNIICPGNDSLSRNV</sequence>
<dbReference type="RefSeq" id="WP_257700634.1">
    <property type="nucleotide sequence ID" value="NZ_CP102451.1"/>
</dbReference>
<name>A0ABY5P1D4_9ENTE</name>
<accession>A0ABY5P1D4</accession>
<dbReference type="Proteomes" id="UP001058273">
    <property type="component" value="Chromosome"/>
</dbReference>
<keyword evidence="2" id="KW-1185">Reference proteome</keyword>
<protein>
    <submittedName>
        <fullName evidence="1">Uncharacterized protein</fullName>
    </submittedName>
</protein>
<evidence type="ECO:0000313" key="2">
    <source>
        <dbReference type="Proteomes" id="UP001058273"/>
    </source>
</evidence>
<reference evidence="1" key="1">
    <citation type="submission" date="2022-08" db="EMBL/GenBank/DDBJ databases">
        <title>Genome sequence of Vagococcus luciliae DSM 112651.</title>
        <authorList>
            <person name="Juan G."/>
            <person name="Anja P."/>
            <person name="Rolf D."/>
            <person name="Kampfer P."/>
            <person name="Vilcinskas A."/>
        </authorList>
    </citation>
    <scope>NUCLEOTIDE SEQUENCE</scope>
    <source>
        <strain evidence="1">G314FT</strain>
    </source>
</reference>
<proteinExistence type="predicted"/>
<evidence type="ECO:0000313" key="1">
    <source>
        <dbReference type="EMBL" id="UUV99577.1"/>
    </source>
</evidence>
<organism evidence="1 2">
    <name type="scientific">Vagococcus luciliae</name>
    <dbReference type="NCBI Taxonomy" id="2920380"/>
    <lineage>
        <taxon>Bacteria</taxon>
        <taxon>Bacillati</taxon>
        <taxon>Bacillota</taxon>
        <taxon>Bacilli</taxon>
        <taxon>Lactobacillales</taxon>
        <taxon>Enterococcaceae</taxon>
        <taxon>Vagococcus</taxon>
    </lineage>
</organism>
<reference evidence="1" key="2">
    <citation type="submission" date="2022-08" db="EMBL/GenBank/DDBJ databases">
        <authorList>
            <person name="Poehlein A."/>
            <person name="Guzman J."/>
            <person name="Daniel R."/>
            <person name="Vilcinskas A."/>
        </authorList>
    </citation>
    <scope>NUCLEOTIDE SEQUENCE</scope>
    <source>
        <strain evidence="1">G314FT</strain>
    </source>
</reference>